<protein>
    <submittedName>
        <fullName evidence="2">YfiR family protein</fullName>
    </submittedName>
</protein>
<dbReference type="Proteomes" id="UP000483379">
    <property type="component" value="Unassembled WGS sequence"/>
</dbReference>
<evidence type="ECO:0000313" key="2">
    <source>
        <dbReference type="EMBL" id="NEV63316.1"/>
    </source>
</evidence>
<evidence type="ECO:0000313" key="3">
    <source>
        <dbReference type="Proteomes" id="UP000483379"/>
    </source>
</evidence>
<evidence type="ECO:0000256" key="1">
    <source>
        <dbReference type="SAM" id="SignalP"/>
    </source>
</evidence>
<dbReference type="AlphaFoldDB" id="A0A6M0K0L8"/>
<keyword evidence="3" id="KW-1185">Reference proteome</keyword>
<dbReference type="EMBL" id="JAAIJQ010000047">
    <property type="protein sequence ID" value="NEV63316.1"/>
    <property type="molecule type" value="Genomic_DNA"/>
</dbReference>
<reference evidence="2 3" key="1">
    <citation type="submission" date="2020-02" db="EMBL/GenBank/DDBJ databases">
        <title>Genome sequences of Thiorhodococcus mannitoliphagus and Thiorhodococcus minor, purple sulfur photosynthetic bacteria in the gammaproteobacterial family, Chromatiaceae.</title>
        <authorList>
            <person name="Aviles F.A."/>
            <person name="Meyer T.E."/>
            <person name="Kyndt J.A."/>
        </authorList>
    </citation>
    <scope>NUCLEOTIDE SEQUENCE [LARGE SCALE GENOMIC DNA]</scope>
    <source>
        <strain evidence="2 3">DSM 11518</strain>
    </source>
</reference>
<keyword evidence="1" id="KW-0732">Signal</keyword>
<name>A0A6M0K0L8_9GAMM</name>
<dbReference type="RefSeq" id="WP_164453780.1">
    <property type="nucleotide sequence ID" value="NZ_JAAIJQ010000047.1"/>
</dbReference>
<dbReference type="Pfam" id="PF13689">
    <property type="entry name" value="DUF4154"/>
    <property type="match status" value="1"/>
</dbReference>
<feature type="signal peptide" evidence="1">
    <location>
        <begin position="1"/>
        <end position="19"/>
    </location>
</feature>
<comment type="caution">
    <text evidence="2">The sequence shown here is derived from an EMBL/GenBank/DDBJ whole genome shotgun (WGS) entry which is preliminary data.</text>
</comment>
<accession>A0A6M0K0L8</accession>
<sequence>MLVGLLLFAVFHPLCAVCAQTYSEADLRAVFLLNFPMFIKWPDEAFESVSSQFRYCVVGSQVLSDSLADVLADETVDQRRPRLVAADDPAAWRRCHILYLDGSFAYKGHQVLSAVKGAPVLTIGDSEAFARAGGMIALVRKGGKLRAVINRAMAEREGICISSKLLRLAILVSSGSGR</sequence>
<feature type="chain" id="PRO_5026725953" evidence="1">
    <location>
        <begin position="20"/>
        <end position="178"/>
    </location>
</feature>
<proteinExistence type="predicted"/>
<dbReference type="InterPro" id="IPR025293">
    <property type="entry name" value="YfiR/HmsC-like"/>
</dbReference>
<gene>
    <name evidence="2" type="ORF">G3446_15715</name>
</gene>
<organism evidence="2 3">
    <name type="scientific">Thiorhodococcus minor</name>
    <dbReference type="NCBI Taxonomy" id="57489"/>
    <lineage>
        <taxon>Bacteria</taxon>
        <taxon>Pseudomonadati</taxon>
        <taxon>Pseudomonadota</taxon>
        <taxon>Gammaproteobacteria</taxon>
        <taxon>Chromatiales</taxon>
        <taxon>Chromatiaceae</taxon>
        <taxon>Thiorhodococcus</taxon>
    </lineage>
</organism>